<keyword evidence="12" id="KW-0234">DNA repair</keyword>
<evidence type="ECO:0000256" key="14">
    <source>
        <dbReference type="ARBA" id="ARBA00038058"/>
    </source>
</evidence>
<dbReference type="SUPFAM" id="SSF52540">
    <property type="entry name" value="P-loop containing nucleoside triphosphate hydrolases"/>
    <property type="match status" value="1"/>
</dbReference>
<dbReference type="FunFam" id="3.40.50.300:FF:000437">
    <property type="entry name" value="ATP-dependent DNA helicase DinG"/>
    <property type="match status" value="1"/>
</dbReference>
<evidence type="ECO:0000256" key="15">
    <source>
        <dbReference type="ARBA" id="ARBA00044969"/>
    </source>
</evidence>
<dbReference type="PROSITE" id="PS51193">
    <property type="entry name" value="HELICASE_ATP_BIND_2"/>
    <property type="match status" value="1"/>
</dbReference>
<dbReference type="PANTHER" id="PTHR11472:SF34">
    <property type="entry name" value="REGULATOR OF TELOMERE ELONGATION HELICASE 1"/>
    <property type="match status" value="1"/>
</dbReference>
<dbReference type="KEGG" id="haby:HLVA_10360"/>
<dbReference type="InterPro" id="IPR014001">
    <property type="entry name" value="Helicase_ATP-bd"/>
</dbReference>
<dbReference type="GO" id="GO:0043139">
    <property type="term" value="F:5'-3' DNA helicase activity"/>
    <property type="evidence" value="ECO:0007669"/>
    <property type="project" value="UniProtKB-EC"/>
</dbReference>
<keyword evidence="11" id="KW-0238">DNA-binding</keyword>
<reference evidence="18 19" key="1">
    <citation type="submission" date="2022-11" db="EMBL/GenBank/DDBJ databases">
        <title>Haliovirga abyssi gen. nov., sp. nov., a mesophilic fermentative bacterium isolated from the Iheya North hydrothermal field and the proposal of Haliovirgaceae fam. nov.</title>
        <authorList>
            <person name="Miyazaki U."/>
            <person name="Tame A."/>
            <person name="Miyazaki J."/>
            <person name="Takai K."/>
            <person name="Sawayama S."/>
            <person name="Kitajima M."/>
            <person name="Okamoto A."/>
            <person name="Nakagawa S."/>
        </authorList>
    </citation>
    <scope>NUCLEOTIDE SEQUENCE [LARGE SCALE GENOMIC DNA]</scope>
    <source>
        <strain evidence="18 19">IC12</strain>
    </source>
</reference>
<comment type="catalytic activity">
    <reaction evidence="16">
        <text>ATP + H2O = ADP + phosphate + H(+)</text>
        <dbReference type="Rhea" id="RHEA:13065"/>
        <dbReference type="ChEBI" id="CHEBI:15377"/>
        <dbReference type="ChEBI" id="CHEBI:15378"/>
        <dbReference type="ChEBI" id="CHEBI:30616"/>
        <dbReference type="ChEBI" id="CHEBI:43474"/>
        <dbReference type="ChEBI" id="CHEBI:456216"/>
        <dbReference type="EC" id="5.6.2.3"/>
    </reaction>
</comment>
<keyword evidence="5" id="KW-0227">DNA damage</keyword>
<dbReference type="InterPro" id="IPR006555">
    <property type="entry name" value="ATP-dep_Helicase_C"/>
</dbReference>
<evidence type="ECO:0000256" key="3">
    <source>
        <dbReference type="ARBA" id="ARBA00022723"/>
    </source>
</evidence>
<evidence type="ECO:0000256" key="10">
    <source>
        <dbReference type="ARBA" id="ARBA00023014"/>
    </source>
</evidence>
<evidence type="ECO:0000256" key="7">
    <source>
        <dbReference type="ARBA" id="ARBA00022806"/>
    </source>
</evidence>
<evidence type="ECO:0000256" key="16">
    <source>
        <dbReference type="ARBA" id="ARBA00048954"/>
    </source>
</evidence>
<dbReference type="InterPro" id="IPR014013">
    <property type="entry name" value="Helic_SF1/SF2_ATP-bd_DinG/Rad3"/>
</dbReference>
<dbReference type="GO" id="GO:0051539">
    <property type="term" value="F:4 iron, 4 sulfur cluster binding"/>
    <property type="evidence" value="ECO:0007669"/>
    <property type="project" value="UniProtKB-KW"/>
</dbReference>
<keyword evidence="2" id="KW-0004">4Fe-4S</keyword>
<evidence type="ECO:0000313" key="19">
    <source>
        <dbReference type="Proteomes" id="UP001321582"/>
    </source>
</evidence>
<dbReference type="SMART" id="SM00491">
    <property type="entry name" value="HELICc2"/>
    <property type="match status" value="1"/>
</dbReference>
<dbReference type="EC" id="5.6.2.3" evidence="15"/>
<evidence type="ECO:0000256" key="8">
    <source>
        <dbReference type="ARBA" id="ARBA00022840"/>
    </source>
</evidence>
<dbReference type="Proteomes" id="UP001321582">
    <property type="component" value="Chromosome"/>
</dbReference>
<protein>
    <recommendedName>
        <fullName evidence="15">DNA 5'-3' helicase</fullName>
        <ecNumber evidence="15">5.6.2.3</ecNumber>
    </recommendedName>
</protein>
<dbReference type="RefSeq" id="WP_307905396.1">
    <property type="nucleotide sequence ID" value="NZ_AP027059.1"/>
</dbReference>
<dbReference type="PANTHER" id="PTHR11472">
    <property type="entry name" value="DNA REPAIR DEAD HELICASE RAD3/XP-D SUBFAMILY MEMBER"/>
    <property type="match status" value="1"/>
</dbReference>
<comment type="cofactor">
    <cofactor evidence="1">
        <name>[4Fe-4S] cluster</name>
        <dbReference type="ChEBI" id="CHEBI:49883"/>
    </cofactor>
</comment>
<evidence type="ECO:0000256" key="12">
    <source>
        <dbReference type="ARBA" id="ARBA00023204"/>
    </source>
</evidence>
<evidence type="ECO:0000259" key="17">
    <source>
        <dbReference type="PROSITE" id="PS51193"/>
    </source>
</evidence>
<dbReference type="InterPro" id="IPR025657">
    <property type="entry name" value="RadC_JAB"/>
</dbReference>
<keyword evidence="8" id="KW-0067">ATP-binding</keyword>
<name>A0AAU9DGA1_9FUSO</name>
<dbReference type="GO" id="GO:0006281">
    <property type="term" value="P:DNA repair"/>
    <property type="evidence" value="ECO:0007669"/>
    <property type="project" value="UniProtKB-KW"/>
</dbReference>
<evidence type="ECO:0000256" key="5">
    <source>
        <dbReference type="ARBA" id="ARBA00022763"/>
    </source>
</evidence>
<dbReference type="PROSITE" id="PS01302">
    <property type="entry name" value="UPF0758"/>
    <property type="match status" value="1"/>
</dbReference>
<keyword evidence="10" id="KW-0411">Iron-sulfur</keyword>
<keyword evidence="4" id="KW-0547">Nucleotide-binding</keyword>
<evidence type="ECO:0000256" key="4">
    <source>
        <dbReference type="ARBA" id="ARBA00022741"/>
    </source>
</evidence>
<gene>
    <name evidence="18" type="ORF">HLVA_10360</name>
</gene>
<dbReference type="InterPro" id="IPR010614">
    <property type="entry name" value="RAD3-like_helicase_DEAD"/>
</dbReference>
<dbReference type="GO" id="GO:0016818">
    <property type="term" value="F:hydrolase activity, acting on acid anhydrides, in phosphorus-containing anhydrides"/>
    <property type="evidence" value="ECO:0007669"/>
    <property type="project" value="InterPro"/>
</dbReference>
<dbReference type="InterPro" id="IPR027417">
    <property type="entry name" value="P-loop_NTPase"/>
</dbReference>
<evidence type="ECO:0000256" key="2">
    <source>
        <dbReference type="ARBA" id="ARBA00022485"/>
    </source>
</evidence>
<dbReference type="InterPro" id="IPR006554">
    <property type="entry name" value="Helicase-like_DEXD_c2"/>
</dbReference>
<sequence length="826" mass="95569">MNIEEKIEEDAIEKIYNEISFANGNEVFFFGILDENNLVPEVKVIARGNEYSVPAILNRIKKNGVIIHNHPSGKLVPSDNDIKLSSIYGSYGGGSYIVNNEVNDIYVIVEPSIEKIVSIDVERYFVEDGLLSNRFSNYEHRKEQIEMANTVSKGINENKKVVVEAGTGTGKTLAYLIPSIEWAVKNNKKIIVSTNTINLQEQLLSKDIPLIKKTMGYDFKEVLVKGRRNYICRRKIGNITNEDKEVLDDRNKKDLMEILNWYGLTVTGDKQELVIEPGFLAWEMVSCEADLCLGSKCKYYDRCFFFKARKKIFSADVLVTNHHMYFADLSIRKESYFFNNYSILPSYDLVVFDEAHNIEKVARDYFSIEVSKYMTSKILNAIYSNKKYKNQNGGYLLKLVDFLKKEISKEGFTVIDNIVHNNIILNHKDFSDKFADFFNSITNSFAKLGMKKEIKKRLKKSDLKNIKNWEKEIVKRFAELKKVYINYKKDIIKIQGIIKDEDPEDKNGVILDFNRYIERLHSIMKNLDFIMEIEKNEFVYWIYINAKQTNVKLSATPLDVGKDLEESLYQNLDNIIFTSATLAVNNKFDYFKNSIGLEEDVIEEVIDSPFDYKNQMEIIIPSDLKEPTDKEFLVDSSDFIKKLIEVRKGNTFLLFTSYSALNMLYYAIRDELSQKGFNLLIQGQYPRHSLIEMFKMGNNSVLFGTDSFWEGVDVKGDRLNSVIIIKLPFKVPSEPIVEAIIEKLKSEGKSPFFEYQIPEAVIKLKQGVGRLIRSKTDKGIITLLDNRILTKNYGKQFLKSLPKGRLIIKSREKIIKEEMGYYEDKK</sequence>
<dbReference type="Pfam" id="PF13307">
    <property type="entry name" value="Helicase_C_2"/>
    <property type="match status" value="1"/>
</dbReference>
<evidence type="ECO:0000256" key="6">
    <source>
        <dbReference type="ARBA" id="ARBA00022801"/>
    </source>
</evidence>
<evidence type="ECO:0000256" key="1">
    <source>
        <dbReference type="ARBA" id="ARBA00001966"/>
    </source>
</evidence>
<dbReference type="InterPro" id="IPR045028">
    <property type="entry name" value="DinG/Rad3-like"/>
</dbReference>
<dbReference type="Pfam" id="PF06733">
    <property type="entry name" value="DEAD_2"/>
    <property type="match status" value="1"/>
</dbReference>
<evidence type="ECO:0000256" key="13">
    <source>
        <dbReference type="ARBA" id="ARBA00023235"/>
    </source>
</evidence>
<keyword evidence="9" id="KW-0408">Iron</keyword>
<keyword evidence="3" id="KW-0479">Metal-binding</keyword>
<dbReference type="EMBL" id="AP027059">
    <property type="protein sequence ID" value="BDU50467.1"/>
    <property type="molecule type" value="Genomic_DNA"/>
</dbReference>
<evidence type="ECO:0000256" key="11">
    <source>
        <dbReference type="ARBA" id="ARBA00023125"/>
    </source>
</evidence>
<dbReference type="Pfam" id="PF00270">
    <property type="entry name" value="DEAD"/>
    <property type="match status" value="1"/>
</dbReference>
<dbReference type="GO" id="GO:0005524">
    <property type="term" value="F:ATP binding"/>
    <property type="evidence" value="ECO:0007669"/>
    <property type="project" value="UniProtKB-KW"/>
</dbReference>
<dbReference type="Gene3D" id="3.40.50.300">
    <property type="entry name" value="P-loop containing nucleotide triphosphate hydrolases"/>
    <property type="match status" value="2"/>
</dbReference>
<accession>A0AAU9DGA1</accession>
<dbReference type="AlphaFoldDB" id="A0AAU9DGA1"/>
<evidence type="ECO:0000256" key="9">
    <source>
        <dbReference type="ARBA" id="ARBA00023004"/>
    </source>
</evidence>
<keyword evidence="19" id="KW-1185">Reference proteome</keyword>
<dbReference type="GO" id="GO:0003677">
    <property type="term" value="F:DNA binding"/>
    <property type="evidence" value="ECO:0007669"/>
    <property type="project" value="UniProtKB-KW"/>
</dbReference>
<dbReference type="Pfam" id="PF04002">
    <property type="entry name" value="RadC"/>
    <property type="match status" value="1"/>
</dbReference>
<dbReference type="SMART" id="SM00488">
    <property type="entry name" value="DEXDc2"/>
    <property type="match status" value="1"/>
</dbReference>
<proteinExistence type="inferred from homology"/>
<evidence type="ECO:0000313" key="18">
    <source>
        <dbReference type="EMBL" id="BDU50467.1"/>
    </source>
</evidence>
<dbReference type="SMART" id="SM00487">
    <property type="entry name" value="DEXDc"/>
    <property type="match status" value="1"/>
</dbReference>
<dbReference type="InterPro" id="IPR020891">
    <property type="entry name" value="UPF0758_CS"/>
</dbReference>
<feature type="domain" description="Helicase ATP-binding" evidence="17">
    <location>
        <begin position="130"/>
        <end position="406"/>
    </location>
</feature>
<dbReference type="Gene3D" id="3.40.140.10">
    <property type="entry name" value="Cytidine Deaminase, domain 2"/>
    <property type="match status" value="1"/>
</dbReference>
<keyword evidence="7 18" id="KW-0347">Helicase</keyword>
<dbReference type="GO" id="GO:0046872">
    <property type="term" value="F:metal ion binding"/>
    <property type="evidence" value="ECO:0007669"/>
    <property type="project" value="UniProtKB-KW"/>
</dbReference>
<dbReference type="InterPro" id="IPR011545">
    <property type="entry name" value="DEAD/DEAH_box_helicase_dom"/>
</dbReference>
<keyword evidence="6" id="KW-0378">Hydrolase</keyword>
<keyword evidence="13" id="KW-0413">Isomerase</keyword>
<comment type="similarity">
    <text evidence="14">Belongs to the helicase family. DinG subfamily.</text>
</comment>
<organism evidence="18 19">
    <name type="scientific">Haliovirga abyssi</name>
    <dbReference type="NCBI Taxonomy" id="2996794"/>
    <lineage>
        <taxon>Bacteria</taxon>
        <taxon>Fusobacteriati</taxon>
        <taxon>Fusobacteriota</taxon>
        <taxon>Fusobacteriia</taxon>
        <taxon>Fusobacteriales</taxon>
        <taxon>Haliovirgaceae</taxon>
        <taxon>Haliovirga</taxon>
    </lineage>
</organism>